<evidence type="ECO:0000313" key="4">
    <source>
        <dbReference type="Proteomes" id="UP001162162"/>
    </source>
</evidence>
<feature type="transmembrane region" description="Helical" evidence="2">
    <location>
        <begin position="52"/>
        <end position="71"/>
    </location>
</feature>
<keyword evidence="2" id="KW-0472">Membrane</keyword>
<feature type="region of interest" description="Disordered" evidence="1">
    <location>
        <begin position="314"/>
        <end position="358"/>
    </location>
</feature>
<proteinExistence type="predicted"/>
<protein>
    <submittedName>
        <fullName evidence="3">Uncharacterized protein</fullName>
    </submittedName>
</protein>
<organism evidence="3 4">
    <name type="scientific">Aromia moschata</name>
    <dbReference type="NCBI Taxonomy" id="1265417"/>
    <lineage>
        <taxon>Eukaryota</taxon>
        <taxon>Metazoa</taxon>
        <taxon>Ecdysozoa</taxon>
        <taxon>Arthropoda</taxon>
        <taxon>Hexapoda</taxon>
        <taxon>Insecta</taxon>
        <taxon>Pterygota</taxon>
        <taxon>Neoptera</taxon>
        <taxon>Endopterygota</taxon>
        <taxon>Coleoptera</taxon>
        <taxon>Polyphaga</taxon>
        <taxon>Cucujiformia</taxon>
        <taxon>Chrysomeloidea</taxon>
        <taxon>Cerambycidae</taxon>
        <taxon>Cerambycinae</taxon>
        <taxon>Callichromatini</taxon>
        <taxon>Aromia</taxon>
    </lineage>
</organism>
<keyword evidence="4" id="KW-1185">Reference proteome</keyword>
<feature type="region of interest" description="Disordered" evidence="1">
    <location>
        <begin position="159"/>
        <end position="189"/>
    </location>
</feature>
<feature type="non-terminal residue" evidence="3">
    <location>
        <position position="1"/>
    </location>
</feature>
<dbReference type="InterPro" id="IPR031959">
    <property type="entry name" value="DUF4779"/>
</dbReference>
<name>A0AAV8Y3K5_9CUCU</name>
<keyword evidence="2" id="KW-1133">Transmembrane helix</keyword>
<evidence type="ECO:0000256" key="1">
    <source>
        <dbReference type="SAM" id="MobiDB-lite"/>
    </source>
</evidence>
<feature type="region of interest" description="Disordered" evidence="1">
    <location>
        <begin position="104"/>
        <end position="126"/>
    </location>
</feature>
<comment type="caution">
    <text evidence="3">The sequence shown here is derived from an EMBL/GenBank/DDBJ whole genome shotgun (WGS) entry which is preliminary data.</text>
</comment>
<evidence type="ECO:0000313" key="3">
    <source>
        <dbReference type="EMBL" id="KAJ8945064.1"/>
    </source>
</evidence>
<dbReference type="Pfam" id="PF16009">
    <property type="entry name" value="DUF4779"/>
    <property type="match status" value="1"/>
</dbReference>
<sequence>CDAIEGYRDYNDPERIKDEKCPGVGQFLGDDTRRKHLAMLARAMYRRRTGSASMWVFVFLVVCADATPIIIRTGVVKNLGQQEEANLFDAAHHKGIANFEEDEGFNKGSERKHVASTDSGHYGEENGIKKDHLDQNQINKEQFFRQGGGAVSDFGNKLAHKKGHHKSGFQNSYHKDEQGSNSSFFDDSEDLGDQYVYKTNKGTYGNMGHDRHLGHTLDNSHYANEGAKRGLYDTAGAYDKDYGVRQNHRRNNYYDGREEAGRRNAAANYGEGGRFQEERYLDRPYHPVAPPLYVDQYPKPPMHRKRITIYEDPRYSRGAPYPHPHAPPHHPRYADDLVDLDIRPGGSRYDRRPPHYYY</sequence>
<reference evidence="3" key="1">
    <citation type="journal article" date="2023" name="Insect Mol. Biol.">
        <title>Genome sequencing provides insights into the evolution of gene families encoding plant cell wall-degrading enzymes in longhorned beetles.</title>
        <authorList>
            <person name="Shin N.R."/>
            <person name="Okamura Y."/>
            <person name="Kirsch R."/>
            <person name="Pauchet Y."/>
        </authorList>
    </citation>
    <scope>NUCLEOTIDE SEQUENCE</scope>
    <source>
        <strain evidence="3">AMC_N1</strain>
    </source>
</reference>
<dbReference type="AlphaFoldDB" id="A0AAV8Y3K5"/>
<gene>
    <name evidence="3" type="ORF">NQ318_005244</name>
</gene>
<evidence type="ECO:0000256" key="2">
    <source>
        <dbReference type="SAM" id="Phobius"/>
    </source>
</evidence>
<dbReference type="EMBL" id="JAPWTK010000228">
    <property type="protein sequence ID" value="KAJ8945064.1"/>
    <property type="molecule type" value="Genomic_DNA"/>
</dbReference>
<dbReference type="Proteomes" id="UP001162162">
    <property type="component" value="Unassembled WGS sequence"/>
</dbReference>
<accession>A0AAV8Y3K5</accession>
<keyword evidence="2" id="KW-0812">Transmembrane</keyword>
<feature type="compositionally biased region" description="Basic and acidic residues" evidence="1">
    <location>
        <begin position="348"/>
        <end position="358"/>
    </location>
</feature>